<organism evidence="2 3">
    <name type="scientific">Folsomia candida</name>
    <name type="common">Springtail</name>
    <dbReference type="NCBI Taxonomy" id="158441"/>
    <lineage>
        <taxon>Eukaryota</taxon>
        <taxon>Metazoa</taxon>
        <taxon>Ecdysozoa</taxon>
        <taxon>Arthropoda</taxon>
        <taxon>Hexapoda</taxon>
        <taxon>Collembola</taxon>
        <taxon>Entomobryomorpha</taxon>
        <taxon>Isotomoidea</taxon>
        <taxon>Isotomidae</taxon>
        <taxon>Proisotominae</taxon>
        <taxon>Folsomia</taxon>
    </lineage>
</organism>
<gene>
    <name evidence="2" type="ORF">Fcan01_23628</name>
</gene>
<name>A0A226D735_FOLCA</name>
<keyword evidence="1" id="KW-0812">Transmembrane</keyword>
<keyword evidence="3" id="KW-1185">Reference proteome</keyword>
<proteinExistence type="predicted"/>
<sequence length="337" mass="38364">MTVDIVLLHLAAGGNTTLEFGNSRCLVDGLTTSYRILLEQSDPHAVNQENKTFLYFVCAPWILTGLVITNLIRGDNVTNTVSPLKVVPYENFSQLFENNFTFVDGGAPATCQDFHRYCGSINAQAHSVAVTFALTNMGMLIRLSAYKRISKLVRKFYYETRPNKLDYWNSPKEFSCLGHKVAILGWQGKLQEAKDFLERVHPGPAYALGKESIATIKFGWATRNIVDPSFVMRFKALDSSNIAEKWVWYATRTIKLRQRDKNERITTGPAPLVMKGNITELFKVLFMGLLITFALFLTEHISSNLVVKTEWRKVQKFLIVCYLELPSLLRYLPYKIL</sequence>
<evidence type="ECO:0000313" key="3">
    <source>
        <dbReference type="Proteomes" id="UP000198287"/>
    </source>
</evidence>
<feature type="transmembrane region" description="Helical" evidence="1">
    <location>
        <begin position="284"/>
        <end position="302"/>
    </location>
</feature>
<keyword evidence="1" id="KW-1133">Transmembrane helix</keyword>
<evidence type="ECO:0000256" key="1">
    <source>
        <dbReference type="SAM" id="Phobius"/>
    </source>
</evidence>
<keyword evidence="1" id="KW-0472">Membrane</keyword>
<evidence type="ECO:0000313" key="2">
    <source>
        <dbReference type="EMBL" id="OXA41362.1"/>
    </source>
</evidence>
<dbReference type="EMBL" id="LNIX01000029">
    <property type="protein sequence ID" value="OXA41362.1"/>
    <property type="molecule type" value="Genomic_DNA"/>
</dbReference>
<protein>
    <submittedName>
        <fullName evidence="2">Uncharacterized protein</fullName>
    </submittedName>
</protein>
<dbReference type="Proteomes" id="UP000198287">
    <property type="component" value="Unassembled WGS sequence"/>
</dbReference>
<dbReference type="AlphaFoldDB" id="A0A226D735"/>
<comment type="caution">
    <text evidence="2">The sequence shown here is derived from an EMBL/GenBank/DDBJ whole genome shotgun (WGS) entry which is preliminary data.</text>
</comment>
<reference evidence="2 3" key="1">
    <citation type="submission" date="2015-12" db="EMBL/GenBank/DDBJ databases">
        <title>The genome of Folsomia candida.</title>
        <authorList>
            <person name="Faddeeva A."/>
            <person name="Derks M.F."/>
            <person name="Anvar Y."/>
            <person name="Smit S."/>
            <person name="Van Straalen N."/>
            <person name="Roelofs D."/>
        </authorList>
    </citation>
    <scope>NUCLEOTIDE SEQUENCE [LARGE SCALE GENOMIC DNA]</scope>
    <source>
        <strain evidence="2 3">VU population</strain>
        <tissue evidence="2">Whole body</tissue>
    </source>
</reference>
<accession>A0A226D735</accession>